<feature type="signal peptide" evidence="1">
    <location>
        <begin position="1"/>
        <end position="26"/>
    </location>
</feature>
<accession>A0A4Y2RC71</accession>
<dbReference type="OrthoDB" id="6431218at2759"/>
<organism evidence="2 3">
    <name type="scientific">Araneus ventricosus</name>
    <name type="common">Orbweaver spider</name>
    <name type="synonym">Epeira ventricosa</name>
    <dbReference type="NCBI Taxonomy" id="182803"/>
    <lineage>
        <taxon>Eukaryota</taxon>
        <taxon>Metazoa</taxon>
        <taxon>Ecdysozoa</taxon>
        <taxon>Arthropoda</taxon>
        <taxon>Chelicerata</taxon>
        <taxon>Arachnida</taxon>
        <taxon>Araneae</taxon>
        <taxon>Araneomorphae</taxon>
        <taxon>Entelegynae</taxon>
        <taxon>Araneoidea</taxon>
        <taxon>Araneidae</taxon>
        <taxon>Araneus</taxon>
    </lineage>
</organism>
<evidence type="ECO:0000313" key="2">
    <source>
        <dbReference type="EMBL" id="GBN73317.1"/>
    </source>
</evidence>
<evidence type="ECO:0000313" key="3">
    <source>
        <dbReference type="Proteomes" id="UP000499080"/>
    </source>
</evidence>
<name>A0A4Y2RC71_ARAVE</name>
<keyword evidence="1" id="KW-0732">Signal</keyword>
<sequence length="91" mass="10533">MPLDPQYLKRLVALALSLAALALLFADPEILDENWMEEEEEEQVNENEDFNLHLASRYLDLLPSEQFVILNLIMENMERNASNLLLDAFVL</sequence>
<gene>
    <name evidence="2" type="ORF">AVEN_262088_1</name>
</gene>
<evidence type="ECO:0000256" key="1">
    <source>
        <dbReference type="SAM" id="SignalP"/>
    </source>
</evidence>
<proteinExistence type="predicted"/>
<comment type="caution">
    <text evidence="2">The sequence shown here is derived from an EMBL/GenBank/DDBJ whole genome shotgun (WGS) entry which is preliminary data.</text>
</comment>
<feature type="chain" id="PRO_5021368452" evidence="1">
    <location>
        <begin position="27"/>
        <end position="91"/>
    </location>
</feature>
<dbReference type="AlphaFoldDB" id="A0A4Y2RC71"/>
<keyword evidence="3" id="KW-1185">Reference proteome</keyword>
<reference evidence="2 3" key="1">
    <citation type="journal article" date="2019" name="Sci. Rep.">
        <title>Orb-weaving spider Araneus ventricosus genome elucidates the spidroin gene catalogue.</title>
        <authorList>
            <person name="Kono N."/>
            <person name="Nakamura H."/>
            <person name="Ohtoshi R."/>
            <person name="Moran D.A.P."/>
            <person name="Shinohara A."/>
            <person name="Yoshida Y."/>
            <person name="Fujiwara M."/>
            <person name="Mori M."/>
            <person name="Tomita M."/>
            <person name="Arakawa K."/>
        </authorList>
    </citation>
    <scope>NUCLEOTIDE SEQUENCE [LARGE SCALE GENOMIC DNA]</scope>
</reference>
<protein>
    <submittedName>
        <fullName evidence="2">Uncharacterized protein</fullName>
    </submittedName>
</protein>
<dbReference type="Proteomes" id="UP000499080">
    <property type="component" value="Unassembled WGS sequence"/>
</dbReference>
<dbReference type="EMBL" id="BGPR01016521">
    <property type="protein sequence ID" value="GBN73317.1"/>
    <property type="molecule type" value="Genomic_DNA"/>
</dbReference>